<evidence type="ECO:0000313" key="2">
    <source>
        <dbReference type="Proteomes" id="UP000625210"/>
    </source>
</evidence>
<dbReference type="InterPro" id="IPR024078">
    <property type="entry name" value="LmbE-like_dom_sf"/>
</dbReference>
<sequence length="233" mass="26182">MSNRTLLWVFAHPDDESFACGGTIARYAANGWRTVLYCATRGDAGSPGTPPLCTPEQLGDVRADELSRAARVLGLDRVILRDYGDGRLTQYPQNELTRDIRQVIREEKPEVVITFPAEGISGHPDHRVIHQATVKAVQGLSQCVPRLYFVVIPGSVGRKSVPFPTPDDQVTHQIEVSPYREQIMRALQQHRTQHRSIERVFPGVMQGEWKSLRTREYYQAANPANDTPPDRLA</sequence>
<dbReference type="Proteomes" id="UP000625210">
    <property type="component" value="Unassembled WGS sequence"/>
</dbReference>
<dbReference type="Gene3D" id="3.40.50.10320">
    <property type="entry name" value="LmbE-like"/>
    <property type="match status" value="1"/>
</dbReference>
<gene>
    <name evidence="1" type="ORF">GCM10011571_10540</name>
</gene>
<comment type="caution">
    <text evidence="1">The sequence shown here is derived from an EMBL/GenBank/DDBJ whole genome shotgun (WGS) entry which is preliminary data.</text>
</comment>
<accession>A0A8J2VGQ8</accession>
<dbReference type="PANTHER" id="PTHR12993">
    <property type="entry name" value="N-ACETYLGLUCOSAMINYL-PHOSPHATIDYLINOSITOL DE-N-ACETYLASE-RELATED"/>
    <property type="match status" value="1"/>
</dbReference>
<dbReference type="InterPro" id="IPR003737">
    <property type="entry name" value="GlcNAc_PI_deacetylase-related"/>
</dbReference>
<evidence type="ECO:0000313" key="1">
    <source>
        <dbReference type="EMBL" id="GGE11111.1"/>
    </source>
</evidence>
<dbReference type="GO" id="GO:0016811">
    <property type="term" value="F:hydrolase activity, acting on carbon-nitrogen (but not peptide) bonds, in linear amides"/>
    <property type="evidence" value="ECO:0007669"/>
    <property type="project" value="TreeGrafter"/>
</dbReference>
<organism evidence="1 2">
    <name type="scientific">Marinithermofilum abyssi</name>
    <dbReference type="NCBI Taxonomy" id="1571185"/>
    <lineage>
        <taxon>Bacteria</taxon>
        <taxon>Bacillati</taxon>
        <taxon>Bacillota</taxon>
        <taxon>Bacilli</taxon>
        <taxon>Bacillales</taxon>
        <taxon>Thermoactinomycetaceae</taxon>
        <taxon>Marinithermofilum</taxon>
    </lineage>
</organism>
<dbReference type="SUPFAM" id="SSF102588">
    <property type="entry name" value="LmbE-like"/>
    <property type="match status" value="1"/>
</dbReference>
<keyword evidence="2" id="KW-1185">Reference proteome</keyword>
<reference evidence="1" key="1">
    <citation type="journal article" date="2014" name="Int. J. Syst. Evol. Microbiol.">
        <title>Complete genome sequence of Corynebacterium casei LMG S-19264T (=DSM 44701T), isolated from a smear-ripened cheese.</title>
        <authorList>
            <consortium name="US DOE Joint Genome Institute (JGI-PGF)"/>
            <person name="Walter F."/>
            <person name="Albersmeier A."/>
            <person name="Kalinowski J."/>
            <person name="Ruckert C."/>
        </authorList>
    </citation>
    <scope>NUCLEOTIDE SEQUENCE</scope>
    <source>
        <strain evidence="1">CGMCC 1.15179</strain>
    </source>
</reference>
<dbReference type="AlphaFoldDB" id="A0A8J2VGQ8"/>
<dbReference type="PANTHER" id="PTHR12993:SF11">
    <property type="entry name" value="N-ACETYLGLUCOSAMINYL-PHOSPHATIDYLINOSITOL DE-N-ACETYLASE"/>
    <property type="match status" value="1"/>
</dbReference>
<protein>
    <submittedName>
        <fullName evidence="1">PIG-L domain-containing protein</fullName>
    </submittedName>
</protein>
<dbReference type="EMBL" id="BMHQ01000003">
    <property type="protein sequence ID" value="GGE11111.1"/>
    <property type="molecule type" value="Genomic_DNA"/>
</dbReference>
<dbReference type="RefSeq" id="WP_188646861.1">
    <property type="nucleotide sequence ID" value="NZ_BMHQ01000003.1"/>
</dbReference>
<reference evidence="1" key="2">
    <citation type="submission" date="2020-09" db="EMBL/GenBank/DDBJ databases">
        <authorList>
            <person name="Sun Q."/>
            <person name="Zhou Y."/>
        </authorList>
    </citation>
    <scope>NUCLEOTIDE SEQUENCE</scope>
    <source>
        <strain evidence="1">CGMCC 1.15179</strain>
    </source>
</reference>
<name>A0A8J2VGQ8_9BACL</name>
<proteinExistence type="predicted"/>
<dbReference type="Pfam" id="PF02585">
    <property type="entry name" value="PIG-L"/>
    <property type="match status" value="1"/>
</dbReference>